<dbReference type="GO" id="GO:0005524">
    <property type="term" value="F:ATP binding"/>
    <property type="evidence" value="ECO:0007669"/>
    <property type="project" value="UniProtKB-KW"/>
</dbReference>
<keyword evidence="4 7" id="KW-0418">Kinase</keyword>
<dbReference type="OrthoDB" id="6718656at2759"/>
<dbReference type="GO" id="GO:0000045">
    <property type="term" value="P:autophagosome assembly"/>
    <property type="evidence" value="ECO:0007669"/>
    <property type="project" value="TreeGrafter"/>
</dbReference>
<dbReference type="EC" id="2.7.11.1" evidence="1"/>
<dbReference type="GO" id="GO:0004674">
    <property type="term" value="F:protein serine/threonine kinase activity"/>
    <property type="evidence" value="ECO:0007669"/>
    <property type="project" value="UniProtKB-EC"/>
</dbReference>
<accession>A0A397SDF8</accession>
<dbReference type="SMART" id="SM00220">
    <property type="entry name" value="S_TKc"/>
    <property type="match status" value="1"/>
</dbReference>
<evidence type="ECO:0000256" key="2">
    <source>
        <dbReference type="ARBA" id="ARBA00022679"/>
    </source>
</evidence>
<proteinExistence type="predicted"/>
<dbReference type="PANTHER" id="PTHR24348">
    <property type="entry name" value="SERINE/THREONINE-PROTEIN KINASE UNC-51-RELATED"/>
    <property type="match status" value="1"/>
</dbReference>
<dbReference type="GO" id="GO:0005829">
    <property type="term" value="C:cytosol"/>
    <property type="evidence" value="ECO:0007669"/>
    <property type="project" value="TreeGrafter"/>
</dbReference>
<evidence type="ECO:0000259" key="6">
    <source>
        <dbReference type="PROSITE" id="PS50011"/>
    </source>
</evidence>
<evidence type="ECO:0000313" key="8">
    <source>
        <dbReference type="Proteomes" id="UP000265703"/>
    </source>
</evidence>
<keyword evidence="5" id="KW-0067">ATP-binding</keyword>
<dbReference type="PROSITE" id="PS50011">
    <property type="entry name" value="PROTEIN_KINASE_DOM"/>
    <property type="match status" value="1"/>
</dbReference>
<sequence>MEFVPYDEFKNVEFIAEGGFSKIYKATWINGPISGWSFKNKNYYRQSNYTVVLKSLNNSKNITLELNELKIFYEFSSKWKENDFSINACVSKYFGIAQDPSENIMIIMPYYDLGDLIHYVSKRFYNLSWYDKLKDLRFIIIGLIDLHSVNIIHKDFHSGNIFYSNRFGVLIGDLGISKSTTISTEDNEIYGIIRSLYDS</sequence>
<feature type="domain" description="Protein kinase" evidence="6">
    <location>
        <begin position="9"/>
        <end position="199"/>
    </location>
</feature>
<dbReference type="EMBL" id="QKYT01000975">
    <property type="protein sequence ID" value="RIA80414.1"/>
    <property type="molecule type" value="Genomic_DNA"/>
</dbReference>
<dbReference type="SUPFAM" id="SSF56112">
    <property type="entry name" value="Protein kinase-like (PK-like)"/>
    <property type="match status" value="1"/>
</dbReference>
<evidence type="ECO:0000256" key="3">
    <source>
        <dbReference type="ARBA" id="ARBA00022741"/>
    </source>
</evidence>
<dbReference type="InterPro" id="IPR000719">
    <property type="entry name" value="Prot_kinase_dom"/>
</dbReference>
<dbReference type="STRING" id="658196.A0A397SDF8"/>
<reference evidence="7 8" key="1">
    <citation type="submission" date="2018-06" db="EMBL/GenBank/DDBJ databases">
        <title>Comparative genomics reveals the genomic features of Rhizophagus irregularis, R. cerebriforme, R. diaphanum and Gigaspora rosea, and their symbiotic lifestyle signature.</title>
        <authorList>
            <person name="Morin E."/>
            <person name="San Clemente H."/>
            <person name="Chen E.C.H."/>
            <person name="De La Providencia I."/>
            <person name="Hainaut M."/>
            <person name="Kuo A."/>
            <person name="Kohler A."/>
            <person name="Murat C."/>
            <person name="Tang N."/>
            <person name="Roy S."/>
            <person name="Loubradou J."/>
            <person name="Henrissat B."/>
            <person name="Grigoriev I.V."/>
            <person name="Corradi N."/>
            <person name="Roux C."/>
            <person name="Martin F.M."/>
        </authorList>
    </citation>
    <scope>NUCLEOTIDE SEQUENCE [LARGE SCALE GENOMIC DNA]</scope>
    <source>
        <strain evidence="7 8">DAOM 227022</strain>
    </source>
</reference>
<dbReference type="GO" id="GO:0016020">
    <property type="term" value="C:membrane"/>
    <property type="evidence" value="ECO:0007669"/>
    <property type="project" value="TreeGrafter"/>
</dbReference>
<evidence type="ECO:0000256" key="5">
    <source>
        <dbReference type="ARBA" id="ARBA00022840"/>
    </source>
</evidence>
<evidence type="ECO:0000256" key="1">
    <source>
        <dbReference type="ARBA" id="ARBA00012513"/>
    </source>
</evidence>
<dbReference type="GO" id="GO:0010506">
    <property type="term" value="P:regulation of autophagy"/>
    <property type="evidence" value="ECO:0007669"/>
    <property type="project" value="InterPro"/>
</dbReference>
<dbReference type="Pfam" id="PF07714">
    <property type="entry name" value="PK_Tyr_Ser-Thr"/>
    <property type="match status" value="1"/>
</dbReference>
<keyword evidence="2" id="KW-0808">Transferase</keyword>
<gene>
    <name evidence="7" type="ORF">C1645_838756</name>
</gene>
<protein>
    <recommendedName>
        <fullName evidence="1">non-specific serine/threonine protein kinase</fullName>
        <ecNumber evidence="1">2.7.11.1</ecNumber>
    </recommendedName>
</protein>
<dbReference type="Gene3D" id="1.10.10.1010">
    <property type="entry name" value="Intein homing endonuclease, domain IV"/>
    <property type="match status" value="1"/>
</dbReference>
<dbReference type="InterPro" id="IPR045269">
    <property type="entry name" value="Atg1-like"/>
</dbReference>
<evidence type="ECO:0000313" key="7">
    <source>
        <dbReference type="EMBL" id="RIA80414.1"/>
    </source>
</evidence>
<dbReference type="PANTHER" id="PTHR24348:SF22">
    <property type="entry name" value="NON-SPECIFIC SERINE_THREONINE PROTEIN KINASE"/>
    <property type="match status" value="1"/>
</dbReference>
<dbReference type="Gene3D" id="1.10.510.10">
    <property type="entry name" value="Transferase(Phosphotransferase) domain 1"/>
    <property type="match status" value="1"/>
</dbReference>
<evidence type="ECO:0000256" key="4">
    <source>
        <dbReference type="ARBA" id="ARBA00022777"/>
    </source>
</evidence>
<dbReference type="GO" id="GO:0005776">
    <property type="term" value="C:autophagosome"/>
    <property type="evidence" value="ECO:0007669"/>
    <property type="project" value="TreeGrafter"/>
</dbReference>
<organism evidence="7 8">
    <name type="scientific">Glomus cerebriforme</name>
    <dbReference type="NCBI Taxonomy" id="658196"/>
    <lineage>
        <taxon>Eukaryota</taxon>
        <taxon>Fungi</taxon>
        <taxon>Fungi incertae sedis</taxon>
        <taxon>Mucoromycota</taxon>
        <taxon>Glomeromycotina</taxon>
        <taxon>Glomeromycetes</taxon>
        <taxon>Glomerales</taxon>
        <taxon>Glomeraceae</taxon>
        <taxon>Glomus</taxon>
    </lineage>
</organism>
<keyword evidence="3" id="KW-0547">Nucleotide-binding</keyword>
<dbReference type="AlphaFoldDB" id="A0A397SDF8"/>
<keyword evidence="8" id="KW-1185">Reference proteome</keyword>
<dbReference type="Proteomes" id="UP000265703">
    <property type="component" value="Unassembled WGS sequence"/>
</dbReference>
<dbReference type="GO" id="GO:0000407">
    <property type="term" value="C:phagophore assembly site"/>
    <property type="evidence" value="ECO:0007669"/>
    <property type="project" value="TreeGrafter"/>
</dbReference>
<comment type="caution">
    <text evidence="7">The sequence shown here is derived from an EMBL/GenBank/DDBJ whole genome shotgun (WGS) entry which is preliminary data.</text>
</comment>
<name>A0A397SDF8_9GLOM</name>
<dbReference type="InterPro" id="IPR011009">
    <property type="entry name" value="Kinase-like_dom_sf"/>
</dbReference>
<dbReference type="InterPro" id="IPR001245">
    <property type="entry name" value="Ser-Thr/Tyr_kinase_cat_dom"/>
</dbReference>